<dbReference type="Proteomes" id="UP000291758">
    <property type="component" value="Chromosome"/>
</dbReference>
<reference evidence="2 3" key="1">
    <citation type="submission" date="2019-01" db="EMBL/GenBank/DDBJ databases">
        <title>Genome sequencing of strain 2JSPR-7.</title>
        <authorList>
            <person name="Heo J."/>
            <person name="Kim S.-J."/>
            <person name="Kim J.-S."/>
            <person name="Hong S.-B."/>
            <person name="Kwon S.-W."/>
        </authorList>
    </citation>
    <scope>NUCLEOTIDE SEQUENCE [LARGE SCALE GENOMIC DNA]</scope>
    <source>
        <strain evidence="2 3">2JSPR-7</strain>
    </source>
</reference>
<dbReference type="PROSITE" id="PS51257">
    <property type="entry name" value="PROKAR_LIPOPROTEIN"/>
    <property type="match status" value="1"/>
</dbReference>
<feature type="transmembrane region" description="Helical" evidence="1">
    <location>
        <begin position="101"/>
        <end position="119"/>
    </location>
</feature>
<sequence length="124" mass="12446">MTVRQVVRSAGVVLAYAAMGLACLVLVGVLADRGAALTALLAARAVLVTAGLVAIGVVTARGRGTGAHTLLAVLGYAACPAAWVGRAFLSQLWFAPGPATVALDAVAWLAVVLAARVVVTRTRA</sequence>
<protein>
    <submittedName>
        <fullName evidence="2">Uncharacterized protein</fullName>
    </submittedName>
</protein>
<dbReference type="KEGG" id="xyl:ET495_15530"/>
<feature type="transmembrane region" description="Helical" evidence="1">
    <location>
        <begin position="12"/>
        <end position="31"/>
    </location>
</feature>
<dbReference type="RefSeq" id="WP_129205538.1">
    <property type="nucleotide sequence ID" value="NZ_CP035495.1"/>
</dbReference>
<keyword evidence="3" id="KW-1185">Reference proteome</keyword>
<name>A0A4P6EV84_9MICO</name>
<keyword evidence="1" id="KW-0812">Transmembrane</keyword>
<feature type="transmembrane region" description="Helical" evidence="1">
    <location>
        <begin position="37"/>
        <end position="58"/>
    </location>
</feature>
<accession>A0A4P6EV84</accession>
<evidence type="ECO:0000313" key="2">
    <source>
        <dbReference type="EMBL" id="QAY64387.1"/>
    </source>
</evidence>
<dbReference type="AlphaFoldDB" id="A0A4P6EV84"/>
<proteinExistence type="predicted"/>
<keyword evidence="1" id="KW-0472">Membrane</keyword>
<dbReference type="EMBL" id="CP035495">
    <property type="protein sequence ID" value="QAY64387.1"/>
    <property type="molecule type" value="Genomic_DNA"/>
</dbReference>
<evidence type="ECO:0000313" key="3">
    <source>
        <dbReference type="Proteomes" id="UP000291758"/>
    </source>
</evidence>
<gene>
    <name evidence="2" type="ORF">ET495_15530</name>
</gene>
<evidence type="ECO:0000256" key="1">
    <source>
        <dbReference type="SAM" id="Phobius"/>
    </source>
</evidence>
<organism evidence="2 3">
    <name type="scientific">Xylanimonas allomyrinae</name>
    <dbReference type="NCBI Taxonomy" id="2509459"/>
    <lineage>
        <taxon>Bacteria</taxon>
        <taxon>Bacillati</taxon>
        <taxon>Actinomycetota</taxon>
        <taxon>Actinomycetes</taxon>
        <taxon>Micrococcales</taxon>
        <taxon>Promicromonosporaceae</taxon>
        <taxon>Xylanimonas</taxon>
    </lineage>
</organism>
<keyword evidence="1" id="KW-1133">Transmembrane helix</keyword>
<feature type="transmembrane region" description="Helical" evidence="1">
    <location>
        <begin position="70"/>
        <end position="89"/>
    </location>
</feature>